<dbReference type="Proteomes" id="UP000183954">
    <property type="component" value="Unassembled WGS sequence"/>
</dbReference>
<accession>A0A1M5ZN51</accession>
<sequence length="564" mass="64576">MSKTPKWRPVFGEKLPPGFKPPTHEEDQPSVNNSSTNAVSSRPLEPSNKHNSKTSIKSAAKPNAVPQKKLKPESWPDYFAKMDPMERILLAFTVYRQPKDVSIDQFYSYNYDSFRYLDRDLLGPDYPEAIRIISKWKKAGLMVEGRYSNLLSLEKGVTEAFWQFINDQVYPELLKLEPLRSYAADLSGTLDNIFNFLVMVEQGEVSITRAREVNKNSLKRVLAALTEPARPDKLFTMESYFFWLLGVVNFFKLISAKGDRLALTALGRELTEQIIVEDLLCQIFPFHLNTIPNKGFFLMLPLLVNCTEWTSWTQKASKLIPADFSRALFPRDRVISLLDPMRFLGLLDWGEYQEDILVRLTPLGQFIIPKLLKMQKVEDYVSEIKCLIDQVYPTTGPDTAYVQPNFEILLPRSASWSTRWQLSQFALLEQQDQMLKYRLDKNYLMNALKRGVPASEVLALLTKLSAYPLPENLVLTLQQWVESFGQVTFVQLSLLECTTPEQAASIASSRKYREYVLGLYSPTVVIVRDTEKLRKLLEKQGIFPLPGVLDGKGVAERLRSSDEV</sequence>
<keyword evidence="3" id="KW-0067">ATP-binding</keyword>
<keyword evidence="3" id="KW-0347">Helicase</keyword>
<name>A0A1M5ZN51_9FIRM</name>
<feature type="compositionally biased region" description="Low complexity" evidence="1">
    <location>
        <begin position="30"/>
        <end position="41"/>
    </location>
</feature>
<proteinExistence type="predicted"/>
<keyword evidence="3" id="KW-0378">Hydrolase</keyword>
<dbReference type="Pfam" id="PF13625">
    <property type="entry name" value="Helicase_C_3"/>
    <property type="match status" value="1"/>
</dbReference>
<keyword evidence="3" id="KW-0547">Nucleotide-binding</keyword>
<dbReference type="EMBL" id="FQXJ01000013">
    <property type="protein sequence ID" value="SHI25835.1"/>
    <property type="molecule type" value="Genomic_DNA"/>
</dbReference>
<reference evidence="4" key="1">
    <citation type="submission" date="2016-11" db="EMBL/GenBank/DDBJ databases">
        <authorList>
            <person name="Varghese N."/>
            <person name="Submissions S."/>
        </authorList>
    </citation>
    <scope>NUCLEOTIDE SEQUENCE [LARGE SCALE GENOMIC DNA]</scope>
    <source>
        <strain evidence="4">DSM 15449</strain>
    </source>
</reference>
<keyword evidence="4" id="KW-1185">Reference proteome</keyword>
<dbReference type="STRING" id="1121420.SAMN02746098_03485"/>
<dbReference type="InterPro" id="IPR032830">
    <property type="entry name" value="XPB/Ssl2_N"/>
</dbReference>
<dbReference type="GO" id="GO:0004386">
    <property type="term" value="F:helicase activity"/>
    <property type="evidence" value="ECO:0007669"/>
    <property type="project" value="UniProtKB-KW"/>
</dbReference>
<protein>
    <submittedName>
        <fullName evidence="3">Helicase conserved C-terminal domain-containing protein</fullName>
    </submittedName>
</protein>
<evidence type="ECO:0000259" key="2">
    <source>
        <dbReference type="Pfam" id="PF13625"/>
    </source>
</evidence>
<dbReference type="OrthoDB" id="2987331at2"/>
<evidence type="ECO:0000313" key="4">
    <source>
        <dbReference type="Proteomes" id="UP000183954"/>
    </source>
</evidence>
<dbReference type="AlphaFoldDB" id="A0A1M5ZN51"/>
<evidence type="ECO:0000313" key="3">
    <source>
        <dbReference type="EMBL" id="SHI25835.1"/>
    </source>
</evidence>
<feature type="domain" description="Helicase XPB/Ssl2 N-terminal" evidence="2">
    <location>
        <begin position="402"/>
        <end position="515"/>
    </location>
</feature>
<gene>
    <name evidence="3" type="ORF">SAMN02746098_03485</name>
</gene>
<organism evidence="3 4">
    <name type="scientific">Desulfosporosinus lacus DSM 15449</name>
    <dbReference type="NCBI Taxonomy" id="1121420"/>
    <lineage>
        <taxon>Bacteria</taxon>
        <taxon>Bacillati</taxon>
        <taxon>Bacillota</taxon>
        <taxon>Clostridia</taxon>
        <taxon>Eubacteriales</taxon>
        <taxon>Desulfitobacteriaceae</taxon>
        <taxon>Desulfosporosinus</taxon>
    </lineage>
</organism>
<feature type="region of interest" description="Disordered" evidence="1">
    <location>
        <begin position="1"/>
        <end position="69"/>
    </location>
</feature>
<evidence type="ECO:0000256" key="1">
    <source>
        <dbReference type="SAM" id="MobiDB-lite"/>
    </source>
</evidence>
<dbReference type="RefSeq" id="WP_073030979.1">
    <property type="nucleotide sequence ID" value="NZ_FQXJ01000013.1"/>
</dbReference>